<dbReference type="Pfam" id="PF04261">
    <property type="entry name" value="Dyp_perox_N"/>
    <property type="match status" value="1"/>
</dbReference>
<evidence type="ECO:0000313" key="14">
    <source>
        <dbReference type="Proteomes" id="UP000004926"/>
    </source>
</evidence>
<keyword evidence="7" id="KW-0408">Iron</keyword>
<evidence type="ECO:0000313" key="13">
    <source>
        <dbReference type="EMBL" id="EHR51151.1"/>
    </source>
</evidence>
<accession>H5X4S2</accession>
<evidence type="ECO:0000256" key="5">
    <source>
        <dbReference type="ARBA" id="ARBA00022729"/>
    </source>
</evidence>
<dbReference type="InterPro" id="IPR011008">
    <property type="entry name" value="Dimeric_a/b-barrel"/>
</dbReference>
<evidence type="ECO:0000259" key="12">
    <source>
        <dbReference type="Pfam" id="PF20628"/>
    </source>
</evidence>
<keyword evidence="4" id="KW-0479">Metal-binding</keyword>
<feature type="domain" description="Dyp-type peroxidase N-terminal" evidence="11">
    <location>
        <begin position="63"/>
        <end position="205"/>
    </location>
</feature>
<evidence type="ECO:0000256" key="4">
    <source>
        <dbReference type="ARBA" id="ARBA00022723"/>
    </source>
</evidence>
<evidence type="ECO:0000256" key="6">
    <source>
        <dbReference type="ARBA" id="ARBA00023002"/>
    </source>
</evidence>
<evidence type="ECO:0000256" key="9">
    <source>
        <dbReference type="SAM" id="MobiDB-lite"/>
    </source>
</evidence>
<dbReference type="GO" id="GO:0005829">
    <property type="term" value="C:cytosol"/>
    <property type="evidence" value="ECO:0007669"/>
    <property type="project" value="TreeGrafter"/>
</dbReference>
<reference evidence="13 14" key="1">
    <citation type="journal article" date="2012" name="Stand. Genomic Sci.">
        <title>Genome sequence of the ocean sediment bacterium Saccharomonospora marina type strain (XMU15(T)).</title>
        <authorList>
            <person name="Klenk H.P."/>
            <person name="Lu M."/>
            <person name="Lucas S."/>
            <person name="Lapidus A."/>
            <person name="Copeland A."/>
            <person name="Pitluck S."/>
            <person name="Goodwin L.A."/>
            <person name="Han C."/>
            <person name="Tapia R."/>
            <person name="Brambilla E.M."/>
            <person name="Potter G."/>
            <person name="Land M."/>
            <person name="Ivanova N."/>
            <person name="Rohde M."/>
            <person name="Goker M."/>
            <person name="Detter J.C."/>
            <person name="Li W.J."/>
            <person name="Kyrpides N.C."/>
            <person name="Woyke T."/>
        </authorList>
    </citation>
    <scope>NUCLEOTIDE SEQUENCE [LARGE SCALE GENOMIC DNA]</scope>
    <source>
        <strain evidence="13 14">XMU15</strain>
    </source>
</reference>
<dbReference type="PROSITE" id="PS51318">
    <property type="entry name" value="TAT"/>
    <property type="match status" value="1"/>
</dbReference>
<dbReference type="PANTHER" id="PTHR30521:SF4">
    <property type="entry name" value="DEFERROCHELATASE"/>
    <property type="match status" value="1"/>
</dbReference>
<proteinExistence type="inferred from homology"/>
<sequence>MAPPEETDPRPARLSRRRLLGYTAVGVGGAVAGAGSALAATQDAPPPVDAVGTRTVAFHGPHQAGVTTPAQARAVFAGLDLRDGVGAEAIGRLLRLWTQDAAALTAGRPATADPAPTLAERPAGLTVTFGFGPGLFDAIGRPDAVPAGFVPAPTFPIDRLLPRWSDGDLLVQVCADDSIAAAHAVRVLLVGARPFATVRWQQSGFLPHAGVAPGTTPRNLMGQLDGTANPTENDGLDDVVWSREGWLAGGTTMILRRIRMDLDEWDRVPPPEQEQAIGRRLSDGAPLTGGREHDPADFSRRDHHGLVIPADAHIRRARPHHGQDRILRRGYSYDDGVDTDGNPDAGLLFASYQASFHRQFLPVQRRLAALDALNTWTTPVGSAVFAIPPGCEPGGWIGQTLLESAADGP</sequence>
<dbReference type="InterPro" id="IPR048327">
    <property type="entry name" value="Dyp_perox_N"/>
</dbReference>
<dbReference type="GO" id="GO:0004601">
    <property type="term" value="F:peroxidase activity"/>
    <property type="evidence" value="ECO:0007669"/>
    <property type="project" value="UniProtKB-KW"/>
</dbReference>
<dbReference type="Proteomes" id="UP000004926">
    <property type="component" value="Chromosome"/>
</dbReference>
<feature type="domain" description="Dyp-type peroxidase C-terminal" evidence="12">
    <location>
        <begin position="216"/>
        <end position="391"/>
    </location>
</feature>
<dbReference type="NCBIfam" id="TIGR01413">
    <property type="entry name" value="Dyp_perox_fam"/>
    <property type="match status" value="1"/>
</dbReference>
<evidence type="ECO:0000256" key="7">
    <source>
        <dbReference type="ARBA" id="ARBA00023004"/>
    </source>
</evidence>
<dbReference type="HOGENOM" id="CLU_039488_1_2_11"/>
<dbReference type="SUPFAM" id="SSF54909">
    <property type="entry name" value="Dimeric alpha+beta barrel"/>
    <property type="match status" value="1"/>
</dbReference>
<dbReference type="STRING" id="882083.SacmaDRAFT_2913"/>
<dbReference type="InterPro" id="IPR006311">
    <property type="entry name" value="TAT_signal"/>
</dbReference>
<dbReference type="eggNOG" id="COG2837">
    <property type="taxonomic scope" value="Bacteria"/>
</dbReference>
<comment type="similarity">
    <text evidence="8">Belongs to the DyP-type peroxidase family.</text>
</comment>
<dbReference type="AlphaFoldDB" id="H5X4S2"/>
<keyword evidence="6" id="KW-0560">Oxidoreductase</keyword>
<keyword evidence="10" id="KW-1133">Transmembrane helix</keyword>
<feature type="compositionally biased region" description="Basic and acidic residues" evidence="9">
    <location>
        <begin position="290"/>
        <end position="300"/>
    </location>
</feature>
<evidence type="ECO:0000256" key="10">
    <source>
        <dbReference type="SAM" id="Phobius"/>
    </source>
</evidence>
<evidence type="ECO:0000256" key="3">
    <source>
        <dbReference type="ARBA" id="ARBA00022617"/>
    </source>
</evidence>
<keyword evidence="2 13" id="KW-0575">Peroxidase</keyword>
<dbReference type="PANTHER" id="PTHR30521">
    <property type="entry name" value="DEFERROCHELATASE/PEROXIDASE"/>
    <property type="match status" value="1"/>
</dbReference>
<keyword evidence="10" id="KW-0812">Transmembrane</keyword>
<dbReference type="GO" id="GO:0020037">
    <property type="term" value="F:heme binding"/>
    <property type="evidence" value="ECO:0007669"/>
    <property type="project" value="InterPro"/>
</dbReference>
<dbReference type="Pfam" id="PF20628">
    <property type="entry name" value="Dyp_perox_C"/>
    <property type="match status" value="1"/>
</dbReference>
<dbReference type="GO" id="GO:0046872">
    <property type="term" value="F:metal ion binding"/>
    <property type="evidence" value="ECO:0007669"/>
    <property type="project" value="UniProtKB-KW"/>
</dbReference>
<keyword evidence="3" id="KW-0349">Heme</keyword>
<evidence type="ECO:0000256" key="2">
    <source>
        <dbReference type="ARBA" id="ARBA00022559"/>
    </source>
</evidence>
<keyword evidence="14" id="KW-1185">Reference proteome</keyword>
<dbReference type="OrthoDB" id="9781066at2"/>
<evidence type="ECO:0000256" key="8">
    <source>
        <dbReference type="ARBA" id="ARBA00025737"/>
    </source>
</evidence>
<evidence type="ECO:0000256" key="1">
    <source>
        <dbReference type="ARBA" id="ARBA00001970"/>
    </source>
</evidence>
<dbReference type="InterPro" id="IPR048328">
    <property type="entry name" value="Dyp_perox_C"/>
</dbReference>
<protein>
    <submittedName>
        <fullName evidence="13">Dyp-type peroxidase family</fullName>
    </submittedName>
</protein>
<feature type="region of interest" description="Disordered" evidence="9">
    <location>
        <begin position="268"/>
        <end position="302"/>
    </location>
</feature>
<gene>
    <name evidence="13" type="ORF">SacmaDRAFT_2913</name>
</gene>
<feature type="transmembrane region" description="Helical" evidence="10">
    <location>
        <begin position="19"/>
        <end position="40"/>
    </location>
</feature>
<evidence type="ECO:0000259" key="11">
    <source>
        <dbReference type="Pfam" id="PF04261"/>
    </source>
</evidence>
<comment type="cofactor">
    <cofactor evidence="1">
        <name>heme b</name>
        <dbReference type="ChEBI" id="CHEBI:60344"/>
    </cofactor>
</comment>
<dbReference type="PROSITE" id="PS51404">
    <property type="entry name" value="DYP_PEROXIDASE"/>
    <property type="match status" value="1"/>
</dbReference>
<organism evidence="13 14">
    <name type="scientific">Saccharomonospora marina XMU15</name>
    <dbReference type="NCBI Taxonomy" id="882083"/>
    <lineage>
        <taxon>Bacteria</taxon>
        <taxon>Bacillati</taxon>
        <taxon>Actinomycetota</taxon>
        <taxon>Actinomycetes</taxon>
        <taxon>Pseudonocardiales</taxon>
        <taxon>Pseudonocardiaceae</taxon>
        <taxon>Saccharomonospora</taxon>
    </lineage>
</organism>
<dbReference type="InterPro" id="IPR006314">
    <property type="entry name" value="Dyp_peroxidase"/>
</dbReference>
<keyword evidence="5" id="KW-0732">Signal</keyword>
<name>H5X4S2_9PSEU</name>
<keyword evidence="10" id="KW-0472">Membrane</keyword>
<dbReference type="EMBL" id="CM001439">
    <property type="protein sequence ID" value="EHR51151.1"/>
    <property type="molecule type" value="Genomic_DNA"/>
</dbReference>